<dbReference type="AlphaFoldDB" id="A0A1N5U6T8"/>
<keyword evidence="3" id="KW-0159">Chromosome partition</keyword>
<dbReference type="Gene3D" id="1.10.10.10">
    <property type="entry name" value="Winged helix-like DNA-binding domain superfamily/Winged helix DNA-binding domain"/>
    <property type="match status" value="2"/>
</dbReference>
<sequence length="166" mass="19598">MDIQRKIEAILFATEEPVGIMEISSILLEDQNIIRKELRRLMKDYSARETCITISNVGKKYRMVLKNEYSDLVKGVAKPELSPEQIRLLTLILNNDRTMKGEVKEKFKMQSDFLIHSLKRTGFIKSIKYRNTEIYELTNKFYKYFNMEKNKIQKKGNDDGSEMKDE</sequence>
<dbReference type="KEGG" id="cdiv:CPM_0825"/>
<dbReference type="EMBL" id="LT671858">
    <property type="protein sequence ID" value="SIM56524.1"/>
    <property type="molecule type" value="Genomic_DNA"/>
</dbReference>
<evidence type="ECO:0000313" key="7">
    <source>
        <dbReference type="Proteomes" id="UP000187822"/>
    </source>
</evidence>
<evidence type="ECO:0000256" key="3">
    <source>
        <dbReference type="ARBA" id="ARBA00022829"/>
    </source>
</evidence>
<dbReference type="PANTHER" id="PTHR34298:SF2">
    <property type="entry name" value="SEGREGATION AND CONDENSATION PROTEIN B"/>
    <property type="match status" value="1"/>
</dbReference>
<gene>
    <name evidence="6" type="ORF">CPM_0825</name>
    <name evidence="5" type="ORF">CSP5_0828</name>
</gene>
<reference evidence="7" key="3">
    <citation type="submission" date="2016-06" db="EMBL/GenBank/DDBJ databases">
        <authorList>
            <person name="Toshchakov V.S."/>
        </authorList>
    </citation>
    <scope>NUCLEOTIDE SEQUENCE [LARGE SCALE GENOMIC DNA]</scope>
    <source>
        <strain>PM4 (JCM 30641</strain>
        <strain evidence="7">\VKM B-2940)</strain>
    </source>
</reference>
<dbReference type="Proteomes" id="UP000195607">
    <property type="component" value="Chromosome I"/>
</dbReference>
<reference evidence="6" key="2">
    <citation type="submission" date="2016-06" db="EMBL/GenBank/DDBJ databases">
        <authorList>
            <person name="Olsen C.W."/>
            <person name="Carey S."/>
            <person name="Hinshaw L."/>
            <person name="Karasin A.I."/>
        </authorList>
    </citation>
    <scope>NUCLEOTIDE SEQUENCE [LARGE SCALE GENOMIC DNA]</scope>
    <source>
        <strain evidence="6">PM4</strain>
    </source>
</reference>
<proteinExistence type="predicted"/>
<keyword evidence="1" id="KW-0963">Cytoplasm</keyword>
<evidence type="ECO:0000256" key="4">
    <source>
        <dbReference type="ARBA" id="ARBA00023306"/>
    </source>
</evidence>
<accession>A0A1N5U6T8</accession>
<keyword evidence="4" id="KW-0131">Cell cycle</keyword>
<evidence type="ECO:0000256" key="2">
    <source>
        <dbReference type="ARBA" id="ARBA00022618"/>
    </source>
</evidence>
<dbReference type="InterPro" id="IPR005234">
    <property type="entry name" value="ScpB_csome_segregation"/>
</dbReference>
<dbReference type="PANTHER" id="PTHR34298">
    <property type="entry name" value="SEGREGATION AND CONDENSATION PROTEIN B"/>
    <property type="match status" value="1"/>
</dbReference>
<dbReference type="RefSeq" id="WP_021788632.1">
    <property type="nucleotide sequence ID" value="NZ_LT671858.1"/>
</dbReference>
<dbReference type="Pfam" id="PF04079">
    <property type="entry name" value="SMC_ScpB"/>
    <property type="match status" value="1"/>
</dbReference>
<organism evidence="5 8">
    <name type="scientific">Cuniculiplasma divulgatum</name>
    <dbReference type="NCBI Taxonomy" id="1673428"/>
    <lineage>
        <taxon>Archaea</taxon>
        <taxon>Methanobacteriati</taxon>
        <taxon>Thermoplasmatota</taxon>
        <taxon>Thermoplasmata</taxon>
        <taxon>Thermoplasmatales</taxon>
        <taxon>Cuniculiplasmataceae</taxon>
        <taxon>Cuniculiplasma</taxon>
    </lineage>
</organism>
<evidence type="ECO:0000313" key="8">
    <source>
        <dbReference type="Proteomes" id="UP000195607"/>
    </source>
</evidence>
<keyword evidence="2" id="KW-0132">Cell division</keyword>
<protein>
    <submittedName>
        <fullName evidence="5">Chromosome segregation and condensation protein B</fullName>
    </submittedName>
</protein>
<dbReference type="GO" id="GO:0051304">
    <property type="term" value="P:chromosome separation"/>
    <property type="evidence" value="ECO:0007669"/>
    <property type="project" value="InterPro"/>
</dbReference>
<dbReference type="STRING" id="1673428.CPM_0825"/>
<dbReference type="SUPFAM" id="SSF46785">
    <property type="entry name" value="Winged helix' DNA-binding domain"/>
    <property type="match status" value="2"/>
</dbReference>
<dbReference type="Proteomes" id="UP000187822">
    <property type="component" value="Chromosome I"/>
</dbReference>
<evidence type="ECO:0000313" key="6">
    <source>
        <dbReference type="EMBL" id="SJK84672.1"/>
    </source>
</evidence>
<reference evidence="5 8" key="1">
    <citation type="submission" date="2016-04" db="EMBL/GenBank/DDBJ databases">
        <authorList>
            <person name="Evans L.H."/>
            <person name="Alamgir A."/>
            <person name="Owens N."/>
            <person name="Weber N.D."/>
            <person name="Virtaneva K."/>
            <person name="Barbian K."/>
            <person name="Babar A."/>
            <person name="Rosenke K."/>
        </authorList>
    </citation>
    <scope>NUCLEOTIDE SEQUENCE [LARGE SCALE GENOMIC DNA]</scope>
    <source>
        <strain evidence="5">S5</strain>
        <strain evidence="8">S5(T) (JCM 30642 \VKM B-2941)</strain>
    </source>
</reference>
<keyword evidence="7" id="KW-1185">Reference proteome</keyword>
<evidence type="ECO:0000313" key="5">
    <source>
        <dbReference type="EMBL" id="SIM56524.1"/>
    </source>
</evidence>
<dbReference type="GeneID" id="41588102"/>
<dbReference type="GO" id="GO:0051301">
    <property type="term" value="P:cell division"/>
    <property type="evidence" value="ECO:0007669"/>
    <property type="project" value="UniProtKB-KW"/>
</dbReference>
<dbReference type="InterPro" id="IPR036388">
    <property type="entry name" value="WH-like_DNA-bd_sf"/>
</dbReference>
<dbReference type="OrthoDB" id="57095at2157"/>
<name>A0A1N5U6T8_9ARCH</name>
<dbReference type="InterPro" id="IPR036390">
    <property type="entry name" value="WH_DNA-bd_sf"/>
</dbReference>
<evidence type="ECO:0000256" key="1">
    <source>
        <dbReference type="ARBA" id="ARBA00022490"/>
    </source>
</evidence>
<dbReference type="EMBL" id="LT719092">
    <property type="protein sequence ID" value="SJK84672.1"/>
    <property type="molecule type" value="Genomic_DNA"/>
</dbReference>